<comment type="similarity">
    <text evidence="2">Belongs to the tRNA methyltransferase O family.</text>
</comment>
<sequence>MGPVEEIKLEPIGIVHSSVRERKDMPLQGVEAEIEVFREYEEGLMGIEENSHLFVVCWLDKAERDTLQVTPRKYSVDLPKRGVFAIRTPVRPNPVSITTARLIQVRGRLLTVSHLDAINGTPVIDLKPYEPGWDCVFSAARRDRYQSIKKMMPAEYRDDLIRQAVNYHGEECQGLAMAVRMAAFATLTLKKDLRNSSVCILIGKNACISDSLIGITGARLGNKRLYYNLNPKLRESDSYSIYDSEKTIVFRIRKFMKDYKGIMECDIKDIFDIEVI</sequence>
<dbReference type="InterPro" id="IPR003814">
    <property type="entry name" value="FmdEsu_dom"/>
</dbReference>
<accession>Q0W414</accession>
<reference evidence="4 5" key="1">
    <citation type="journal article" date="2006" name="Science">
        <title>Genome of rice cluster I archaea -- the key methane producers in the rice rhizosphere.</title>
        <authorList>
            <person name="Erkel C."/>
            <person name="Kube M."/>
            <person name="Reinhardt R."/>
            <person name="Liesack W."/>
        </authorList>
    </citation>
    <scope>NUCLEOTIDE SEQUENCE [LARGE SCALE GENOMIC DNA]</scope>
    <source>
        <strain evidence="5">DSM 22066 / NBRC 105507 / MRE50</strain>
    </source>
</reference>
<dbReference type="eggNOG" id="arCOG00761">
    <property type="taxonomic scope" value="Archaea"/>
</dbReference>
<dbReference type="InterPro" id="IPR036413">
    <property type="entry name" value="YaeB-like_sf"/>
</dbReference>
<keyword evidence="5" id="KW-1185">Reference proteome</keyword>
<dbReference type="InterPro" id="IPR023370">
    <property type="entry name" value="TrmO-like_N"/>
</dbReference>
<proteinExistence type="inferred from homology"/>
<evidence type="ECO:0000259" key="3">
    <source>
        <dbReference type="PROSITE" id="PS51668"/>
    </source>
</evidence>
<keyword evidence="1" id="KW-0949">S-adenosyl-L-methionine</keyword>
<dbReference type="SUPFAM" id="SSF143555">
    <property type="entry name" value="FwdE-like"/>
    <property type="match status" value="1"/>
</dbReference>
<dbReference type="KEGG" id="rci:RCIX1646"/>
<evidence type="ECO:0000256" key="1">
    <source>
        <dbReference type="ARBA" id="ARBA00022691"/>
    </source>
</evidence>
<dbReference type="InterPro" id="IPR040372">
    <property type="entry name" value="YaeB-like"/>
</dbReference>
<name>Q0W414_METAR</name>
<dbReference type="PROSITE" id="PS51668">
    <property type="entry name" value="TSAA_2"/>
    <property type="match status" value="1"/>
</dbReference>
<dbReference type="SUPFAM" id="SSF118196">
    <property type="entry name" value="YaeB-like"/>
    <property type="match status" value="1"/>
</dbReference>
<feature type="domain" description="TsaA-like" evidence="3">
    <location>
        <begin position="9"/>
        <end position="138"/>
    </location>
</feature>
<dbReference type="AlphaFoldDB" id="Q0W414"/>
<dbReference type="Gene3D" id="3.30.1330.130">
    <property type="match status" value="1"/>
</dbReference>
<dbReference type="CDD" id="cd09281">
    <property type="entry name" value="UPF0066"/>
    <property type="match status" value="1"/>
</dbReference>
<dbReference type="Pfam" id="PF01980">
    <property type="entry name" value="TrmO_N"/>
    <property type="match status" value="1"/>
</dbReference>
<organism evidence="4 5">
    <name type="scientific">Methanocella arvoryzae (strain DSM 22066 / NBRC 105507 / MRE50)</name>
    <dbReference type="NCBI Taxonomy" id="351160"/>
    <lineage>
        <taxon>Archaea</taxon>
        <taxon>Methanobacteriati</taxon>
        <taxon>Methanobacteriota</taxon>
        <taxon>Stenosarchaea group</taxon>
        <taxon>Methanomicrobia</taxon>
        <taxon>Methanocellales</taxon>
        <taxon>Methanocellaceae</taxon>
        <taxon>Methanocella</taxon>
    </lineage>
</organism>
<dbReference type="PANTHER" id="PTHR12818:SF0">
    <property type="entry name" value="TRNA (ADENINE(37)-N6)-METHYLTRANSFERASE"/>
    <property type="match status" value="1"/>
</dbReference>
<gene>
    <name evidence="4" type="ORF">RCIX1646</name>
</gene>
<evidence type="ECO:0000313" key="4">
    <source>
        <dbReference type="EMBL" id="CAJ36879.1"/>
    </source>
</evidence>
<protein>
    <recommendedName>
        <fullName evidence="3">TsaA-like domain-containing protein</fullName>
    </recommendedName>
</protein>
<dbReference type="EMBL" id="AM114193">
    <property type="protein sequence ID" value="CAJ36879.1"/>
    <property type="molecule type" value="Genomic_DNA"/>
</dbReference>
<dbReference type="Proteomes" id="UP000000663">
    <property type="component" value="Chromosome"/>
</dbReference>
<dbReference type="Pfam" id="PF02663">
    <property type="entry name" value="FmdE"/>
    <property type="match status" value="1"/>
</dbReference>
<dbReference type="PANTHER" id="PTHR12818">
    <property type="entry name" value="TRNA (ADENINE(37)-N6)-METHYLTRANSFERASE"/>
    <property type="match status" value="1"/>
</dbReference>
<dbReference type="Gene3D" id="2.40.30.70">
    <property type="entry name" value="YaeB-like"/>
    <property type="match status" value="1"/>
</dbReference>
<evidence type="ECO:0000313" key="5">
    <source>
        <dbReference type="Proteomes" id="UP000000663"/>
    </source>
</evidence>
<evidence type="ECO:0000256" key="2">
    <source>
        <dbReference type="ARBA" id="ARBA00033753"/>
    </source>
</evidence>
<dbReference type="NCBIfam" id="TIGR00104">
    <property type="entry name" value="tRNA_TsaA"/>
    <property type="match status" value="1"/>
</dbReference>
<dbReference type="InterPro" id="IPR036414">
    <property type="entry name" value="YaeB_N_sf"/>
</dbReference>